<name>A0A2P2QIJ0_RHIMU</name>
<sequence length="53" mass="5945">MSTYGMRMNYEQSAKDTCCHCCDCHASALFPELLQASGRNSQLKSTIAPAYYF</sequence>
<protein>
    <submittedName>
        <fullName evidence="1">Uncharacterized protein</fullName>
    </submittedName>
</protein>
<proteinExistence type="predicted"/>
<reference evidence="1" key="1">
    <citation type="submission" date="2018-02" db="EMBL/GenBank/DDBJ databases">
        <title>Rhizophora mucronata_Transcriptome.</title>
        <authorList>
            <person name="Meera S.P."/>
            <person name="Sreeshan A."/>
            <person name="Augustine A."/>
        </authorList>
    </citation>
    <scope>NUCLEOTIDE SEQUENCE</scope>
    <source>
        <tissue evidence="1">Leaf</tissue>
    </source>
</reference>
<evidence type="ECO:0000313" key="1">
    <source>
        <dbReference type="EMBL" id="MBX66715.1"/>
    </source>
</evidence>
<accession>A0A2P2QIJ0</accession>
<dbReference type="EMBL" id="GGEC01086231">
    <property type="protein sequence ID" value="MBX66715.1"/>
    <property type="molecule type" value="Transcribed_RNA"/>
</dbReference>
<dbReference type="AlphaFoldDB" id="A0A2P2QIJ0"/>
<organism evidence="1">
    <name type="scientific">Rhizophora mucronata</name>
    <name type="common">Asiatic mangrove</name>
    <dbReference type="NCBI Taxonomy" id="61149"/>
    <lineage>
        <taxon>Eukaryota</taxon>
        <taxon>Viridiplantae</taxon>
        <taxon>Streptophyta</taxon>
        <taxon>Embryophyta</taxon>
        <taxon>Tracheophyta</taxon>
        <taxon>Spermatophyta</taxon>
        <taxon>Magnoliopsida</taxon>
        <taxon>eudicotyledons</taxon>
        <taxon>Gunneridae</taxon>
        <taxon>Pentapetalae</taxon>
        <taxon>rosids</taxon>
        <taxon>fabids</taxon>
        <taxon>Malpighiales</taxon>
        <taxon>Rhizophoraceae</taxon>
        <taxon>Rhizophora</taxon>
    </lineage>
</organism>